<dbReference type="InParanoid" id="A0A482X409"/>
<dbReference type="OrthoDB" id="205198at2759"/>
<dbReference type="Proteomes" id="UP000291343">
    <property type="component" value="Unassembled WGS sequence"/>
</dbReference>
<reference evidence="3 4" key="1">
    <citation type="journal article" date="2017" name="Gigascience">
        <title>Genome sequence of the small brown planthopper, Laodelphax striatellus.</title>
        <authorList>
            <person name="Zhu J."/>
            <person name="Jiang F."/>
            <person name="Wang X."/>
            <person name="Yang P."/>
            <person name="Bao Y."/>
            <person name="Zhao W."/>
            <person name="Wang W."/>
            <person name="Lu H."/>
            <person name="Wang Q."/>
            <person name="Cui N."/>
            <person name="Li J."/>
            <person name="Chen X."/>
            <person name="Luo L."/>
            <person name="Yu J."/>
            <person name="Kang L."/>
            <person name="Cui F."/>
        </authorList>
    </citation>
    <scope>NUCLEOTIDE SEQUENCE [LARGE SCALE GENOMIC DNA]</scope>
    <source>
        <strain evidence="3">Lst14</strain>
    </source>
</reference>
<dbReference type="InterPro" id="IPR002190">
    <property type="entry name" value="MHD_dom"/>
</dbReference>
<gene>
    <name evidence="3" type="ORF">LSTR_LSTR014413</name>
</gene>
<feature type="region of interest" description="Disordered" evidence="1">
    <location>
        <begin position="1"/>
        <end position="58"/>
    </location>
</feature>
<organism evidence="3 4">
    <name type="scientific">Laodelphax striatellus</name>
    <name type="common">Small brown planthopper</name>
    <name type="synonym">Delphax striatella</name>
    <dbReference type="NCBI Taxonomy" id="195883"/>
    <lineage>
        <taxon>Eukaryota</taxon>
        <taxon>Metazoa</taxon>
        <taxon>Ecdysozoa</taxon>
        <taxon>Arthropoda</taxon>
        <taxon>Hexapoda</taxon>
        <taxon>Insecta</taxon>
        <taxon>Pterygota</taxon>
        <taxon>Neoptera</taxon>
        <taxon>Paraneoptera</taxon>
        <taxon>Hemiptera</taxon>
        <taxon>Auchenorrhyncha</taxon>
        <taxon>Fulgoroidea</taxon>
        <taxon>Delphacidae</taxon>
        <taxon>Criomorphinae</taxon>
        <taxon>Laodelphax</taxon>
    </lineage>
</organism>
<dbReference type="PANTHER" id="PTHR11736:SF14">
    <property type="entry name" value="NSE3 HOMOLOG, SMC5-SMC6 COMPLEX COMPONENT"/>
    <property type="match status" value="1"/>
</dbReference>
<dbReference type="EMBL" id="QKKF02019405">
    <property type="protein sequence ID" value="RZF40130.1"/>
    <property type="molecule type" value="Genomic_DNA"/>
</dbReference>
<dbReference type="Pfam" id="PF01454">
    <property type="entry name" value="MAGE"/>
    <property type="match status" value="1"/>
</dbReference>
<dbReference type="AlphaFoldDB" id="A0A482X409"/>
<evidence type="ECO:0000313" key="3">
    <source>
        <dbReference type="EMBL" id="RZF40130.1"/>
    </source>
</evidence>
<feature type="compositionally biased region" description="Polar residues" evidence="1">
    <location>
        <begin position="1"/>
        <end position="56"/>
    </location>
</feature>
<dbReference type="InterPro" id="IPR037445">
    <property type="entry name" value="MAGE"/>
</dbReference>
<dbReference type="PANTHER" id="PTHR11736">
    <property type="entry name" value="MELANOMA-ASSOCIATED ANTIGEN MAGE ANTIGEN"/>
    <property type="match status" value="1"/>
</dbReference>
<dbReference type="SMART" id="SM01373">
    <property type="entry name" value="MAGE"/>
    <property type="match status" value="1"/>
</dbReference>
<evidence type="ECO:0000259" key="2">
    <source>
        <dbReference type="PROSITE" id="PS50838"/>
    </source>
</evidence>
<sequence>MSQRRSQAGSMRSQQSGSTWSQRSCGSMRSQQSRATQESLFTQAQLESQTQSQSQAPDEEVLEEAAVELVNFFLDHQQFGVPMKRQTITKAVPKTQGRIFKRVINIAQKKLDDIFGMELIELPNKNNLRYILINKLKSDIPEINVALCNTNILKKNERSLLLLVLTVVYKSGGELKESTLLEFCRRANIIESEEKPIIITPYFVGIDFLKFLRSDLVDMLYLECKVLDQDGENEMRFYSWGLRAENEVDQNELEAYYQSIVNTNQ</sequence>
<dbReference type="Gene3D" id="1.10.10.1200">
    <property type="entry name" value="MAGE homology domain, winged helix WH1 motif"/>
    <property type="match status" value="1"/>
</dbReference>
<dbReference type="GO" id="GO:0005634">
    <property type="term" value="C:nucleus"/>
    <property type="evidence" value="ECO:0007669"/>
    <property type="project" value="TreeGrafter"/>
</dbReference>
<proteinExistence type="predicted"/>
<dbReference type="PROSITE" id="PS50838">
    <property type="entry name" value="MAGE"/>
    <property type="match status" value="1"/>
</dbReference>
<keyword evidence="4" id="KW-1185">Reference proteome</keyword>
<name>A0A482X409_LAOST</name>
<evidence type="ECO:0000256" key="1">
    <source>
        <dbReference type="SAM" id="MobiDB-lite"/>
    </source>
</evidence>
<dbReference type="InterPro" id="IPR041898">
    <property type="entry name" value="MAGE_WH1"/>
</dbReference>
<evidence type="ECO:0000313" key="4">
    <source>
        <dbReference type="Proteomes" id="UP000291343"/>
    </source>
</evidence>
<feature type="domain" description="MAGE" evidence="2">
    <location>
        <begin position="62"/>
        <end position="265"/>
    </location>
</feature>
<comment type="caution">
    <text evidence="3">The sequence shown here is derived from an EMBL/GenBank/DDBJ whole genome shotgun (WGS) entry which is preliminary data.</text>
</comment>
<dbReference type="InterPro" id="IPR041899">
    <property type="entry name" value="MAGE_WH2"/>
</dbReference>
<accession>A0A482X409</accession>
<dbReference type="STRING" id="195883.A0A482X409"/>
<dbReference type="Gene3D" id="1.10.10.1210">
    <property type="entry name" value="MAGE homology domain, winged helix WH2 motif"/>
    <property type="match status" value="1"/>
</dbReference>
<dbReference type="SMR" id="A0A482X409"/>
<protein>
    <recommendedName>
        <fullName evidence="2">MAGE domain-containing protein</fullName>
    </recommendedName>
</protein>